<evidence type="ECO:0000313" key="4">
    <source>
        <dbReference type="Proteomes" id="UP000050761"/>
    </source>
</evidence>
<keyword evidence="4" id="KW-1185">Reference proteome</keyword>
<dbReference type="PROSITE" id="PS50041">
    <property type="entry name" value="C_TYPE_LECTIN_2"/>
    <property type="match status" value="1"/>
</dbReference>
<dbReference type="InterPro" id="IPR001304">
    <property type="entry name" value="C-type_lectin-like"/>
</dbReference>
<dbReference type="InterPro" id="IPR018378">
    <property type="entry name" value="C-type_lectin_CS"/>
</dbReference>
<sequence length="68" mass="7813">MDYVNWDKYRGEPNNFVPEEKCAELLADKDFAGKWADVGCAVRTRGFLCKKAGRSGSAEDWDRFDDNF</sequence>
<evidence type="ECO:0000256" key="1">
    <source>
        <dbReference type="ARBA" id="ARBA00023157"/>
    </source>
</evidence>
<keyword evidence="1" id="KW-1015">Disulfide bond</keyword>
<reference evidence="3 4" key="1">
    <citation type="submission" date="2018-11" db="EMBL/GenBank/DDBJ databases">
        <authorList>
            <consortium name="Pathogen Informatics"/>
        </authorList>
    </citation>
    <scope>NUCLEOTIDE SEQUENCE [LARGE SCALE GENOMIC DNA]</scope>
</reference>
<dbReference type="AlphaFoldDB" id="A0A183G4Q4"/>
<evidence type="ECO:0000313" key="3">
    <source>
        <dbReference type="EMBL" id="VDP06201.1"/>
    </source>
</evidence>
<dbReference type="Gene3D" id="3.10.100.10">
    <property type="entry name" value="Mannose-Binding Protein A, subunit A"/>
    <property type="match status" value="1"/>
</dbReference>
<accession>A0A183G4Q4</accession>
<dbReference type="WBParaSite" id="HPBE_0001651901-mRNA-1">
    <property type="protein sequence ID" value="HPBE_0001651901-mRNA-1"/>
    <property type="gene ID" value="HPBE_0001651901"/>
</dbReference>
<evidence type="ECO:0000259" key="2">
    <source>
        <dbReference type="PROSITE" id="PS50041"/>
    </source>
</evidence>
<accession>A0A3P8A493</accession>
<evidence type="ECO:0000313" key="5">
    <source>
        <dbReference type="WBParaSite" id="HPBE_0001651901-mRNA-1"/>
    </source>
</evidence>
<protein>
    <submittedName>
        <fullName evidence="5">C-type lectin domain-containing protein</fullName>
    </submittedName>
</protein>
<dbReference type="EMBL" id="UZAH01029461">
    <property type="protein sequence ID" value="VDP06201.1"/>
    <property type="molecule type" value="Genomic_DNA"/>
</dbReference>
<name>A0A183G4Q4_HELPZ</name>
<gene>
    <name evidence="3" type="ORF">HPBE_LOCUS16518</name>
</gene>
<dbReference type="PROSITE" id="PS00615">
    <property type="entry name" value="C_TYPE_LECTIN_1"/>
    <property type="match status" value="1"/>
</dbReference>
<dbReference type="InterPro" id="IPR016186">
    <property type="entry name" value="C-type_lectin-like/link_sf"/>
</dbReference>
<dbReference type="Proteomes" id="UP000050761">
    <property type="component" value="Unassembled WGS sequence"/>
</dbReference>
<dbReference type="InterPro" id="IPR016187">
    <property type="entry name" value="CTDL_fold"/>
</dbReference>
<reference evidence="5" key="2">
    <citation type="submission" date="2019-09" db="UniProtKB">
        <authorList>
            <consortium name="WormBaseParasite"/>
        </authorList>
    </citation>
    <scope>IDENTIFICATION</scope>
</reference>
<proteinExistence type="predicted"/>
<feature type="domain" description="C-type lectin" evidence="2">
    <location>
        <begin position="1"/>
        <end position="40"/>
    </location>
</feature>
<dbReference type="SUPFAM" id="SSF56436">
    <property type="entry name" value="C-type lectin-like"/>
    <property type="match status" value="1"/>
</dbReference>
<organism evidence="4 5">
    <name type="scientific">Heligmosomoides polygyrus</name>
    <name type="common">Parasitic roundworm</name>
    <dbReference type="NCBI Taxonomy" id="6339"/>
    <lineage>
        <taxon>Eukaryota</taxon>
        <taxon>Metazoa</taxon>
        <taxon>Ecdysozoa</taxon>
        <taxon>Nematoda</taxon>
        <taxon>Chromadorea</taxon>
        <taxon>Rhabditida</taxon>
        <taxon>Rhabditina</taxon>
        <taxon>Rhabditomorpha</taxon>
        <taxon>Strongyloidea</taxon>
        <taxon>Heligmosomidae</taxon>
        <taxon>Heligmosomoides</taxon>
    </lineage>
</organism>